<accession>F8NAH7</accession>
<protein>
    <recommendedName>
        <fullName evidence="4">Lipocalin-like domain-containing protein</fullName>
    </recommendedName>
</protein>
<dbReference type="Proteomes" id="UP000002772">
    <property type="component" value="Unassembled WGS sequence"/>
</dbReference>
<dbReference type="STRING" id="688246.Premu_2496"/>
<dbReference type="OrthoDB" id="10005861at2"/>
<sequence length="149" mass="16230">MRKFFVLMVFAMFCFVSMVHAETPKVEGLARVASTDLDGTYSGEATPTKMNGIALTNPKLYACDFEISNGILMGDFKVGPHYVSLESKSEITGPGTYPVSGYIKLLGVKNYFSGSVTIIEADGNQLSFTAVVYLRITGFESDFEFTGSK</sequence>
<feature type="chain" id="PRO_5003375787" description="Lipocalin-like domain-containing protein" evidence="1">
    <location>
        <begin position="22"/>
        <end position="149"/>
    </location>
</feature>
<organism evidence="2 3">
    <name type="scientific">Hallella multisaccharivorax DSM 17128</name>
    <dbReference type="NCBI Taxonomy" id="688246"/>
    <lineage>
        <taxon>Bacteria</taxon>
        <taxon>Pseudomonadati</taxon>
        <taxon>Bacteroidota</taxon>
        <taxon>Bacteroidia</taxon>
        <taxon>Bacteroidales</taxon>
        <taxon>Prevotellaceae</taxon>
        <taxon>Hallella</taxon>
    </lineage>
</organism>
<keyword evidence="1" id="KW-0732">Signal</keyword>
<name>F8NAH7_9BACT</name>
<evidence type="ECO:0000313" key="3">
    <source>
        <dbReference type="Proteomes" id="UP000002772"/>
    </source>
</evidence>
<dbReference type="HOGENOM" id="CLU_1747994_0_0_10"/>
<evidence type="ECO:0000256" key="1">
    <source>
        <dbReference type="SAM" id="SignalP"/>
    </source>
</evidence>
<feature type="signal peptide" evidence="1">
    <location>
        <begin position="1"/>
        <end position="21"/>
    </location>
</feature>
<proteinExistence type="predicted"/>
<dbReference type="RefSeq" id="WP_007575698.1">
    <property type="nucleotide sequence ID" value="NZ_BPTS01000002.1"/>
</dbReference>
<keyword evidence="3" id="KW-1185">Reference proteome</keyword>
<evidence type="ECO:0008006" key="4">
    <source>
        <dbReference type="Google" id="ProtNLM"/>
    </source>
</evidence>
<dbReference type="eggNOG" id="ENOG5032QA6">
    <property type="taxonomic scope" value="Bacteria"/>
</dbReference>
<dbReference type="AlphaFoldDB" id="F8NAH7"/>
<dbReference type="EMBL" id="GL945017">
    <property type="protein sequence ID" value="EGN57857.1"/>
    <property type="molecule type" value="Genomic_DNA"/>
</dbReference>
<gene>
    <name evidence="2" type="ORF">Premu_2496</name>
</gene>
<evidence type="ECO:0000313" key="2">
    <source>
        <dbReference type="EMBL" id="EGN57857.1"/>
    </source>
</evidence>
<reference evidence="3" key="1">
    <citation type="journal article" date="2011" name="Stand. Genomic Sci.">
        <title>Non-contiguous finished genome sequence of the opportunistic oral pathogen Prevotella multisaccharivorax type strain (PPPA20).</title>
        <authorList>
            <person name="Pati A."/>
            <person name="Gronow S."/>
            <person name="Lu M."/>
            <person name="Lapidus A."/>
            <person name="Nolan M."/>
            <person name="Lucas S."/>
            <person name="Hammon N."/>
            <person name="Deshpande S."/>
            <person name="Cheng J.F."/>
            <person name="Tapia R."/>
            <person name="Han C."/>
            <person name="Goodwin L."/>
            <person name="Pitluck S."/>
            <person name="Liolios K."/>
            <person name="Pagani I."/>
            <person name="Mavromatis K."/>
            <person name="Mikhailova N."/>
            <person name="Huntemann M."/>
            <person name="Chen A."/>
            <person name="Palaniappan K."/>
            <person name="Land M."/>
            <person name="Hauser L."/>
            <person name="Detter J.C."/>
            <person name="Brambilla E.M."/>
            <person name="Rohde M."/>
            <person name="Goker M."/>
            <person name="Woyke T."/>
            <person name="Bristow J."/>
            <person name="Eisen J.A."/>
            <person name="Markowitz V."/>
            <person name="Hugenholtz P."/>
            <person name="Kyrpides N.C."/>
            <person name="Klenk H.P."/>
            <person name="Ivanova N."/>
        </authorList>
    </citation>
    <scope>NUCLEOTIDE SEQUENCE [LARGE SCALE GENOMIC DNA]</scope>
    <source>
        <strain evidence="3">DSM 17128</strain>
    </source>
</reference>